<dbReference type="Proteomes" id="UP000294697">
    <property type="component" value="Unassembled WGS sequence"/>
</dbReference>
<proteinExistence type="predicted"/>
<dbReference type="OrthoDB" id="2518538at2"/>
<evidence type="ECO:0000313" key="2">
    <source>
        <dbReference type="EMBL" id="TDW00793.1"/>
    </source>
</evidence>
<comment type="caution">
    <text evidence="2">The sequence shown here is derived from an EMBL/GenBank/DDBJ whole genome shotgun (WGS) entry which is preliminary data.</text>
</comment>
<evidence type="ECO:0000313" key="3">
    <source>
        <dbReference type="Proteomes" id="UP000294697"/>
    </source>
</evidence>
<protein>
    <recommendedName>
        <fullName evidence="4">DUF2961 family protein</fullName>
    </recommendedName>
</protein>
<sequence>MINSSLFNNLGTLPLVNNSKTRSITAENPEGKKGSGGTAVGKLGRSRKGSPCIKGLKSGAEKTLAEIEGPGIIQHIWITVTNQTEAGEFVLRDLVLKMFWDEEEFPSVEVPLGDFFCNGFARGCLVNSVPIVVNPKRGMNSFFPMPFQKKAKIVIENQHQAEIPAFFYQIDYSLEESLPEQTAYFHAQWRREKITTIKEDYVVLDNVEGKGHYVGTYLALSALERYWWGEGELKIFLDGDQEYPTICGTGTEDYFGGAWSFARREAGRTVEQTYNTPFMGYPYYSRHDSVIDSDYFNDDCPPMRGFYRWHIMDPIRFEKNIKVTLQQIGVCERGLFERSDDVSTVAYWYQKEPHNKFDELKGREDRWPR</sequence>
<evidence type="ECO:0008006" key="4">
    <source>
        <dbReference type="Google" id="ProtNLM"/>
    </source>
</evidence>
<accession>A0A4R7YX94</accession>
<dbReference type="EMBL" id="SODA01000025">
    <property type="protein sequence ID" value="TDW00793.1"/>
    <property type="molecule type" value="Genomic_DNA"/>
</dbReference>
<dbReference type="InterPro" id="IPR021345">
    <property type="entry name" value="DUF2961"/>
</dbReference>
<reference evidence="2 3" key="1">
    <citation type="submission" date="2019-03" db="EMBL/GenBank/DDBJ databases">
        <title>Subsurface microbial communities from deep shales in Ohio and West Virginia, USA.</title>
        <authorList>
            <person name="Wrighton K."/>
        </authorList>
    </citation>
    <scope>NUCLEOTIDE SEQUENCE [LARGE SCALE GENOMIC DNA]</scope>
    <source>
        <strain evidence="2 3">MSL9.2</strain>
    </source>
</reference>
<dbReference type="AlphaFoldDB" id="A0A4R7YX94"/>
<gene>
    <name evidence="2" type="ORF">C8C77_12533</name>
</gene>
<dbReference type="Gene3D" id="2.60.120.1390">
    <property type="match status" value="1"/>
</dbReference>
<feature type="region of interest" description="Disordered" evidence="1">
    <location>
        <begin position="22"/>
        <end position="48"/>
    </location>
</feature>
<dbReference type="RefSeq" id="WP_111573061.1">
    <property type="nucleotide sequence ID" value="NZ_QLME01000024.1"/>
</dbReference>
<organism evidence="2 3">
    <name type="scientific">Halanaerobium saccharolyticum</name>
    <dbReference type="NCBI Taxonomy" id="43595"/>
    <lineage>
        <taxon>Bacteria</taxon>
        <taxon>Bacillati</taxon>
        <taxon>Bacillota</taxon>
        <taxon>Clostridia</taxon>
        <taxon>Halanaerobiales</taxon>
        <taxon>Halanaerobiaceae</taxon>
        <taxon>Halanaerobium</taxon>
    </lineage>
</organism>
<evidence type="ECO:0000256" key="1">
    <source>
        <dbReference type="SAM" id="MobiDB-lite"/>
    </source>
</evidence>
<name>A0A4R7YX94_9FIRM</name>
<dbReference type="Pfam" id="PF11175">
    <property type="entry name" value="DUF2961"/>
    <property type="match status" value="1"/>
</dbReference>